<comment type="caution">
    <text evidence="2">The sequence shown here is derived from an EMBL/GenBank/DDBJ whole genome shotgun (WGS) entry which is preliminary data.</text>
</comment>
<dbReference type="Proteomes" id="UP000640426">
    <property type="component" value="Unassembled WGS sequence"/>
</dbReference>
<proteinExistence type="predicted"/>
<evidence type="ECO:0000313" key="3">
    <source>
        <dbReference type="Proteomes" id="UP000640426"/>
    </source>
</evidence>
<gene>
    <name evidence="2" type="ORF">JAO74_11755</name>
</gene>
<evidence type="ECO:0000313" key="2">
    <source>
        <dbReference type="EMBL" id="MBJ6122466.1"/>
    </source>
</evidence>
<reference evidence="3" key="1">
    <citation type="submission" date="2020-12" db="EMBL/GenBank/DDBJ databases">
        <title>Hymenobacter sp.</title>
        <authorList>
            <person name="Kim M.K."/>
        </authorList>
    </citation>
    <scope>NUCLEOTIDE SEQUENCE [LARGE SCALE GENOMIC DNA]</scope>
    <source>
        <strain evidence="3">BT553</strain>
    </source>
</reference>
<keyword evidence="3" id="KW-1185">Reference proteome</keyword>
<organism evidence="2 3">
    <name type="scientific">Sphingomonas mollis</name>
    <dbReference type="NCBI Taxonomy" id="2795726"/>
    <lineage>
        <taxon>Bacteria</taxon>
        <taxon>Pseudomonadati</taxon>
        <taxon>Pseudomonadota</taxon>
        <taxon>Alphaproteobacteria</taxon>
        <taxon>Sphingomonadales</taxon>
        <taxon>Sphingomonadaceae</taxon>
        <taxon>Sphingomonas</taxon>
    </lineage>
</organism>
<protein>
    <submittedName>
        <fullName evidence="2">PEP-CTERM sorting domain-containing protein</fullName>
    </submittedName>
</protein>
<dbReference type="Pfam" id="PF07589">
    <property type="entry name" value="PEP-CTERM"/>
    <property type="match status" value="1"/>
</dbReference>
<accession>A0ABS0XR12</accession>
<dbReference type="EMBL" id="JAELXS010000006">
    <property type="protein sequence ID" value="MBJ6122466.1"/>
    <property type="molecule type" value="Genomic_DNA"/>
</dbReference>
<sequence>MTTPGSAAAFAPPAGTLVNFNSGTVSAPFTYTTTGTAGIVSGDSTNNYAEPAFSDGTRYLAVQGGGTATLQSALSFESVSFFLGSIDTFNTVSLLNAAGNVIQSFTGSDFIVPANGNQDLPSTNRRVTLVVTPSEQRIAGVRFSSGVNALEVDNVVFAVPEPTTWALMLLGFGMVGAATRYRRRKIAVAFA</sequence>
<dbReference type="NCBIfam" id="NF035944">
    <property type="entry name" value="PEPxxWA-CTERM"/>
    <property type="match status" value="1"/>
</dbReference>
<dbReference type="InterPro" id="IPR013424">
    <property type="entry name" value="Ice-binding_C"/>
</dbReference>
<evidence type="ECO:0000259" key="1">
    <source>
        <dbReference type="Pfam" id="PF07589"/>
    </source>
</evidence>
<dbReference type="NCBIfam" id="TIGR02595">
    <property type="entry name" value="PEP_CTERM"/>
    <property type="match status" value="1"/>
</dbReference>
<name>A0ABS0XR12_9SPHN</name>
<feature type="domain" description="Ice-binding protein C-terminal" evidence="1">
    <location>
        <begin position="158"/>
        <end position="183"/>
    </location>
</feature>